<keyword evidence="3" id="KW-1185">Reference proteome</keyword>
<evidence type="ECO:0000256" key="1">
    <source>
        <dbReference type="SAM" id="MobiDB-lite"/>
    </source>
</evidence>
<dbReference type="AlphaFoldDB" id="A0A4P9ZNV1"/>
<evidence type="ECO:0000313" key="2">
    <source>
        <dbReference type="EMBL" id="RKP34222.1"/>
    </source>
</evidence>
<feature type="region of interest" description="Disordered" evidence="1">
    <location>
        <begin position="1"/>
        <end position="29"/>
    </location>
</feature>
<proteinExistence type="predicted"/>
<sequence length="266" mass="30646">MADSRSPSPKPAPPKPRKKRGRRPGLQPVNKHVALATIERKWAPIPSHLYPAVRDMVDASVRSSLSQPHKGSIADAMRESLDIVQSRIFERLDKLRVPQIYDNQSIPYEDLYAEVRTQENNLLEELDYLYRLESNRDNQERTIQRIIRSIQVVKDANREDQISDTITPKIRVRDLEPTDRLGLIPGGEQAATQCLTLAQESGYNPDQDDSLQLVQTTLFSHLANFHRRVDRVDTLFSRLIQVRQRLGNLMVQLDSRDITDTFQQYP</sequence>
<accession>A0A4P9ZNV1</accession>
<organism evidence="2 3">
    <name type="scientific">Dimargaris cristalligena</name>
    <dbReference type="NCBI Taxonomy" id="215637"/>
    <lineage>
        <taxon>Eukaryota</taxon>
        <taxon>Fungi</taxon>
        <taxon>Fungi incertae sedis</taxon>
        <taxon>Zoopagomycota</taxon>
        <taxon>Kickxellomycotina</taxon>
        <taxon>Dimargaritomycetes</taxon>
        <taxon>Dimargaritales</taxon>
        <taxon>Dimargaritaceae</taxon>
        <taxon>Dimargaris</taxon>
    </lineage>
</organism>
<reference evidence="3" key="1">
    <citation type="journal article" date="2018" name="Nat. Microbiol.">
        <title>Leveraging single-cell genomics to expand the fungal tree of life.</title>
        <authorList>
            <person name="Ahrendt S.R."/>
            <person name="Quandt C.A."/>
            <person name="Ciobanu D."/>
            <person name="Clum A."/>
            <person name="Salamov A."/>
            <person name="Andreopoulos B."/>
            <person name="Cheng J.F."/>
            <person name="Woyke T."/>
            <person name="Pelin A."/>
            <person name="Henrissat B."/>
            <person name="Reynolds N.K."/>
            <person name="Benny G.L."/>
            <person name="Smith M.E."/>
            <person name="James T.Y."/>
            <person name="Grigoriev I.V."/>
        </authorList>
    </citation>
    <scope>NUCLEOTIDE SEQUENCE [LARGE SCALE GENOMIC DNA]</scope>
    <source>
        <strain evidence="3">RSA 468</strain>
    </source>
</reference>
<dbReference type="Proteomes" id="UP000268162">
    <property type="component" value="Unassembled WGS sequence"/>
</dbReference>
<name>A0A4P9ZNV1_9FUNG</name>
<protein>
    <submittedName>
        <fullName evidence="2">Uncharacterized protein</fullName>
    </submittedName>
</protein>
<evidence type="ECO:0000313" key="3">
    <source>
        <dbReference type="Proteomes" id="UP000268162"/>
    </source>
</evidence>
<dbReference type="EMBL" id="ML003302">
    <property type="protein sequence ID" value="RKP34222.1"/>
    <property type="molecule type" value="Genomic_DNA"/>
</dbReference>
<gene>
    <name evidence="2" type="ORF">BJ085DRAFT_39903</name>
</gene>